<dbReference type="OrthoDB" id="4168525at2"/>
<comment type="cofactor">
    <cofactor evidence="1">
        <name>heme</name>
        <dbReference type="ChEBI" id="CHEBI:30413"/>
    </cofactor>
</comment>
<proteinExistence type="inferred from homology"/>
<comment type="similarity">
    <text evidence="2">Belongs to the cytochrome P450 family.</text>
</comment>
<dbReference type="SUPFAM" id="SSF48264">
    <property type="entry name" value="Cytochrome P450"/>
    <property type="match status" value="1"/>
</dbReference>
<gene>
    <name evidence="8" type="ORF">AWC05_19010</name>
</gene>
<keyword evidence="6" id="KW-0408">Iron</keyword>
<dbReference type="PANTHER" id="PTHR46696:SF6">
    <property type="entry name" value="P450, PUTATIVE (EUROFUNG)-RELATED"/>
    <property type="match status" value="1"/>
</dbReference>
<dbReference type="PANTHER" id="PTHR46696">
    <property type="entry name" value="P450, PUTATIVE (EUROFUNG)-RELATED"/>
    <property type="match status" value="1"/>
</dbReference>
<protein>
    <recommendedName>
        <fullName evidence="10">Cytochrome</fullName>
    </recommendedName>
</protein>
<dbReference type="STRING" id="292462.AWC05_19010"/>
<evidence type="ECO:0000256" key="5">
    <source>
        <dbReference type="ARBA" id="ARBA00023002"/>
    </source>
</evidence>
<evidence type="ECO:0000313" key="8">
    <source>
        <dbReference type="EMBL" id="ORV53817.1"/>
    </source>
</evidence>
<evidence type="ECO:0000256" key="6">
    <source>
        <dbReference type="ARBA" id="ARBA00023004"/>
    </source>
</evidence>
<dbReference type="InterPro" id="IPR001128">
    <property type="entry name" value="Cyt_P450"/>
</dbReference>
<keyword evidence="4" id="KW-0479">Metal-binding</keyword>
<comment type="caution">
    <text evidence="8">The sequence shown here is derived from an EMBL/GenBank/DDBJ whole genome shotgun (WGS) entry which is preliminary data.</text>
</comment>
<dbReference type="AlphaFoldDB" id="A0A1X1UAI4"/>
<organism evidence="8 9">
    <name type="scientific">Mycobacterium florentinum</name>
    <dbReference type="NCBI Taxonomy" id="292462"/>
    <lineage>
        <taxon>Bacteria</taxon>
        <taxon>Bacillati</taxon>
        <taxon>Actinomycetota</taxon>
        <taxon>Actinomycetes</taxon>
        <taxon>Mycobacteriales</taxon>
        <taxon>Mycobacteriaceae</taxon>
        <taxon>Mycobacterium</taxon>
        <taxon>Mycobacterium simiae complex</taxon>
    </lineage>
</organism>
<dbReference type="FunFam" id="1.10.630.10:FF:000018">
    <property type="entry name" value="Cytochrome P450 monooxygenase"/>
    <property type="match status" value="1"/>
</dbReference>
<evidence type="ECO:0008006" key="10">
    <source>
        <dbReference type="Google" id="ProtNLM"/>
    </source>
</evidence>
<keyword evidence="3" id="KW-0349">Heme</keyword>
<dbReference type="Gene3D" id="1.10.630.10">
    <property type="entry name" value="Cytochrome P450"/>
    <property type="match status" value="1"/>
</dbReference>
<dbReference type="GO" id="GO:0004497">
    <property type="term" value="F:monooxygenase activity"/>
    <property type="evidence" value="ECO:0007669"/>
    <property type="project" value="UniProtKB-KW"/>
</dbReference>
<dbReference type="EMBL" id="LQOV01000010">
    <property type="protein sequence ID" value="ORV53817.1"/>
    <property type="molecule type" value="Genomic_DNA"/>
</dbReference>
<reference evidence="8 9" key="1">
    <citation type="submission" date="2016-01" db="EMBL/GenBank/DDBJ databases">
        <title>The new phylogeny of the genus Mycobacterium.</title>
        <authorList>
            <person name="Tarcisio F."/>
            <person name="Conor M."/>
            <person name="Antonella G."/>
            <person name="Elisabetta G."/>
            <person name="Giulia F.S."/>
            <person name="Sara T."/>
            <person name="Anna F."/>
            <person name="Clotilde B."/>
            <person name="Roberto B."/>
            <person name="Veronica D.S."/>
            <person name="Fabio R."/>
            <person name="Monica P."/>
            <person name="Olivier J."/>
            <person name="Enrico T."/>
            <person name="Nicola S."/>
        </authorList>
    </citation>
    <scope>NUCLEOTIDE SEQUENCE [LARGE SCALE GENOMIC DNA]</scope>
    <source>
        <strain evidence="8 9">DSM 44852</strain>
    </source>
</reference>
<dbReference type="InterPro" id="IPR036396">
    <property type="entry name" value="Cyt_P450_sf"/>
</dbReference>
<accession>A0A1X1UAI4</accession>
<evidence type="ECO:0000256" key="1">
    <source>
        <dbReference type="ARBA" id="ARBA00001971"/>
    </source>
</evidence>
<evidence type="ECO:0000313" key="9">
    <source>
        <dbReference type="Proteomes" id="UP000193010"/>
    </source>
</evidence>
<dbReference type="Proteomes" id="UP000193010">
    <property type="component" value="Unassembled WGS sequence"/>
</dbReference>
<keyword evidence="9" id="KW-1185">Reference proteome</keyword>
<name>A0A1X1UAI4_MYCFL</name>
<keyword evidence="7" id="KW-0503">Monooxygenase</keyword>
<evidence type="ECO:0000256" key="3">
    <source>
        <dbReference type="ARBA" id="ARBA00022617"/>
    </source>
</evidence>
<dbReference type="GO" id="GO:0016705">
    <property type="term" value="F:oxidoreductase activity, acting on paired donors, with incorporation or reduction of molecular oxygen"/>
    <property type="evidence" value="ECO:0007669"/>
    <property type="project" value="InterPro"/>
</dbReference>
<dbReference type="InterPro" id="IPR002397">
    <property type="entry name" value="Cyt_P450_B"/>
</dbReference>
<dbReference type="Pfam" id="PF00067">
    <property type="entry name" value="p450"/>
    <property type="match status" value="1"/>
</dbReference>
<evidence type="ECO:0000256" key="7">
    <source>
        <dbReference type="ARBA" id="ARBA00023033"/>
    </source>
</evidence>
<evidence type="ECO:0000256" key="4">
    <source>
        <dbReference type="ARBA" id="ARBA00022723"/>
    </source>
</evidence>
<sequence length="412" mass="45687">MPTSSESISTIVAGGIQNPFPLYNELRELNNGIHWAGALGGGWLYTRYEDIRRIYTEHETFSSEYYSDLHDGAYGPAVGEDRRFFDIFVQQFMLTDPPAHTEIRSMLRGAFTRRYLQRWHSVITEVTAATLNKFEPGSDVDVMTELAPVVPIAVIAAMLGVPPGDTERFRCWTDAFVATFNPTIAGAERDQYVATSLELFDYLADLVEYRRVNPADDLITLAGTTPLGNGSPMTVTRAVAQLALLLAAGNETTANLIGNGVTLLIENPCAQRELRGNPALLAAGIEEMLRLDPPFHLLVRKVVKPTTVGGQPLRPGELCWQLIASANQDPRVFTDPYSFRLDRRNNPHLAFINGIHFCIGAPLARMEGQIVFKHLLERYTHILAGAEPAVRKTQAIISRGWRTRPVSLAEAK</sequence>
<dbReference type="GO" id="GO:0020037">
    <property type="term" value="F:heme binding"/>
    <property type="evidence" value="ECO:0007669"/>
    <property type="project" value="InterPro"/>
</dbReference>
<dbReference type="RefSeq" id="WP_085221778.1">
    <property type="nucleotide sequence ID" value="NZ_AP022576.1"/>
</dbReference>
<evidence type="ECO:0000256" key="2">
    <source>
        <dbReference type="ARBA" id="ARBA00010617"/>
    </source>
</evidence>
<dbReference type="CDD" id="cd20625">
    <property type="entry name" value="CYP164-like"/>
    <property type="match status" value="1"/>
</dbReference>
<dbReference type="PRINTS" id="PR00359">
    <property type="entry name" value="BP450"/>
</dbReference>
<dbReference type="GO" id="GO:0005506">
    <property type="term" value="F:iron ion binding"/>
    <property type="evidence" value="ECO:0007669"/>
    <property type="project" value="InterPro"/>
</dbReference>
<keyword evidence="5" id="KW-0560">Oxidoreductase</keyword>